<dbReference type="GO" id="GO:0016491">
    <property type="term" value="F:oxidoreductase activity"/>
    <property type="evidence" value="ECO:0007669"/>
    <property type="project" value="InterPro"/>
</dbReference>
<name>A0A0B0DH34_9MICC</name>
<evidence type="ECO:0000313" key="1">
    <source>
        <dbReference type="EMBL" id="KHE74574.1"/>
    </source>
</evidence>
<dbReference type="STRING" id="223184.AS25_07350"/>
<dbReference type="AlphaFoldDB" id="A0A0B0DH34"/>
<organism evidence="1 2">
    <name type="scientific">Kocuria marina</name>
    <dbReference type="NCBI Taxonomy" id="223184"/>
    <lineage>
        <taxon>Bacteria</taxon>
        <taxon>Bacillati</taxon>
        <taxon>Actinomycetota</taxon>
        <taxon>Actinomycetes</taxon>
        <taxon>Micrococcales</taxon>
        <taxon>Micrococcaceae</taxon>
        <taxon>Kocuria</taxon>
    </lineage>
</organism>
<comment type="caution">
    <text evidence="1">The sequence shown here is derived from an EMBL/GenBank/DDBJ whole genome shotgun (WGS) entry which is preliminary data.</text>
</comment>
<evidence type="ECO:0000313" key="2">
    <source>
        <dbReference type="Proteomes" id="UP000030664"/>
    </source>
</evidence>
<gene>
    <name evidence="1" type="ORF">AS25_07350</name>
</gene>
<dbReference type="SUPFAM" id="SSF47240">
    <property type="entry name" value="Ferritin-like"/>
    <property type="match status" value="1"/>
</dbReference>
<dbReference type="eggNOG" id="ENOG502ZB5C">
    <property type="taxonomic scope" value="Bacteria"/>
</dbReference>
<dbReference type="Gene3D" id="1.10.620.20">
    <property type="entry name" value="Ribonucleotide Reductase, subunit A"/>
    <property type="match status" value="1"/>
</dbReference>
<sequence length="271" mass="30930">MAFNIDKFAETSARVNWSDLDMDEFLTNPLPEDSLRCLRYMCDVEYHTVCYMRDMLVTPSHQDQDVSTFMTMWNREEYWHGEALAEVLGMHGIVVDYDEIKAKRMKLGWSESLKPLKQSLLSNMVGVDFIATHMAWGAANEWSAVAAYRRMASLEKHPVLAVLLQRIAHQESRHVAFYATQARRRLEASRKAQRLTRFALRKFWAPVGSGVMDDREVGHVMRHLFGGEGGAHEIDRLDANIARLPGMAGLQIFRRATAPAREAHVRDAVPA</sequence>
<reference evidence="1 2" key="1">
    <citation type="submission" date="2014-09" db="EMBL/GenBank/DDBJ databases">
        <title>High-quality draft genome sequence of Kocuria marina SO9-6, an actinobacterium isolated from a copper mine.</title>
        <authorList>
            <person name="Castro D.B."/>
            <person name="Pereira L.B."/>
            <person name="Silva M.V."/>
            <person name="Silva B.P."/>
            <person name="Zanardi B.R."/>
            <person name="Carlos C."/>
            <person name="Belgini D.R."/>
            <person name="Limache E.G."/>
            <person name="Lacerda G.V."/>
            <person name="Nery M.B."/>
            <person name="Gomes M.B."/>
            <person name="Souza S."/>
            <person name="Silva T.M."/>
            <person name="Rodrigues V.D."/>
            <person name="Paulino L.C."/>
            <person name="Vicentini R."/>
            <person name="Ferraz L.F."/>
            <person name="Ottoboni L.M."/>
        </authorList>
    </citation>
    <scope>NUCLEOTIDE SEQUENCE [LARGE SCALE GENOMIC DNA]</scope>
    <source>
        <strain evidence="1 2">SO9-6</strain>
    </source>
</reference>
<proteinExistence type="predicted"/>
<evidence type="ECO:0008006" key="3">
    <source>
        <dbReference type="Google" id="ProtNLM"/>
    </source>
</evidence>
<dbReference type="RefSeq" id="WP_035963833.1">
    <property type="nucleotide sequence ID" value="NZ_JAQDPS010000002.1"/>
</dbReference>
<dbReference type="Proteomes" id="UP000030664">
    <property type="component" value="Unassembled WGS sequence"/>
</dbReference>
<accession>A0A0B0DH34</accession>
<dbReference type="EMBL" id="JROM01000021">
    <property type="protein sequence ID" value="KHE74574.1"/>
    <property type="molecule type" value="Genomic_DNA"/>
</dbReference>
<protein>
    <recommendedName>
        <fullName evidence="3">Ferritin-like domain-containing protein</fullName>
    </recommendedName>
</protein>
<dbReference type="InterPro" id="IPR012348">
    <property type="entry name" value="RNR-like"/>
</dbReference>
<dbReference type="InterPro" id="IPR009078">
    <property type="entry name" value="Ferritin-like_SF"/>
</dbReference>